<dbReference type="CDD" id="cd09917">
    <property type="entry name" value="F-box_SF"/>
    <property type="match status" value="1"/>
</dbReference>
<dbReference type="InterPro" id="IPR051304">
    <property type="entry name" value="SCF_F-box_domain"/>
</dbReference>
<proteinExistence type="predicted"/>
<name>A0A5B7BJP1_DAVIN</name>
<keyword evidence="2" id="KW-0560">Oxidoreductase</keyword>
<evidence type="ECO:0000313" key="2">
    <source>
        <dbReference type="EMBL" id="MPA69160.1"/>
    </source>
</evidence>
<evidence type="ECO:0000259" key="1">
    <source>
        <dbReference type="SMART" id="SM00256"/>
    </source>
</evidence>
<dbReference type="GO" id="GO:0004362">
    <property type="term" value="F:glutathione-disulfide reductase (NADPH) activity"/>
    <property type="evidence" value="ECO:0007669"/>
    <property type="project" value="UniProtKB-EC"/>
</dbReference>
<dbReference type="SUPFAM" id="SSF81383">
    <property type="entry name" value="F-box domain"/>
    <property type="match status" value="1"/>
</dbReference>
<dbReference type="AlphaFoldDB" id="A0A5B7BJP1"/>
<dbReference type="PANTHER" id="PTHR47123">
    <property type="entry name" value="F-BOX PROTEIN SKIP23"/>
    <property type="match status" value="1"/>
</dbReference>
<gene>
    <name evidence="2" type="ORF">Din_038601</name>
</gene>
<dbReference type="EC" id="1.8.1.7" evidence="2"/>
<reference evidence="2" key="1">
    <citation type="submission" date="2019-08" db="EMBL/GenBank/DDBJ databases">
        <title>Reference gene set and small RNA set construction with multiple tissues from Davidia involucrata Baill.</title>
        <authorList>
            <person name="Yang H."/>
            <person name="Zhou C."/>
            <person name="Li G."/>
            <person name="Wang J."/>
            <person name="Gao P."/>
            <person name="Wang M."/>
            <person name="Wang R."/>
            <person name="Zhao Y."/>
        </authorList>
    </citation>
    <scope>NUCLEOTIDE SEQUENCE</scope>
    <source>
        <tissue evidence="2">Mixed with DoveR01_LX</tissue>
    </source>
</reference>
<accession>A0A5B7BJP1</accession>
<dbReference type="SMART" id="SM00256">
    <property type="entry name" value="FBOX"/>
    <property type="match status" value="1"/>
</dbReference>
<sequence length="411" mass="46182">MGRVGWSDLPAELLTKIAEHLTTHTDLLRFRAVCSSWRSSAASPSNKSPPLPLQLPFPIAPHSFLNPNRRGFFALTESTIYRIQPLQEHRNPSTSQSGSKGFLFRLQEGKSGSIRLLIPLSTQPIKPLPETFPKVLNLLDSRISEINKSYSLEFVHLSNTLLGLGELSAVIVDKVVILSKADDFRVLVIYAGKLNFFKLGDEKWTVIDDERLVSYDDIIDYNGQLCAIDHDGRVVLIDSSLMIREIACSISGGGGHQKHLVEAFGDLLLVDRYLDYGPRYNGEAEQNRIYKYNFADITINFKVYKLNEREGRWIQLKSLGDLVLFVCEDCCFSVSVRDFDGCKGNCIYFTDKLFSRCYGYDHAFRGISGHDTGVFNLEDGSLGLLESYPGYSQIFWPPPAWLRPSPCSSGC</sequence>
<dbReference type="Gene3D" id="1.20.1280.50">
    <property type="match status" value="1"/>
</dbReference>
<feature type="domain" description="F-box" evidence="1">
    <location>
        <begin position="9"/>
        <end position="48"/>
    </location>
</feature>
<dbReference type="InterPro" id="IPR036047">
    <property type="entry name" value="F-box-like_dom_sf"/>
</dbReference>
<protein>
    <submittedName>
        <fullName evidence="2">Putative F-box protein SKIP23-like</fullName>
        <ecNumber evidence="2">1.8.1.7</ecNumber>
    </submittedName>
</protein>
<dbReference type="PANTHER" id="PTHR47123:SF6">
    <property type="entry name" value="F-BOX PROTEIN SKIP23-LIKE ISOFORM X1"/>
    <property type="match status" value="1"/>
</dbReference>
<dbReference type="Pfam" id="PF12937">
    <property type="entry name" value="F-box-like"/>
    <property type="match status" value="1"/>
</dbReference>
<dbReference type="EMBL" id="GHES01038601">
    <property type="protein sequence ID" value="MPA69160.1"/>
    <property type="molecule type" value="Transcribed_RNA"/>
</dbReference>
<dbReference type="InterPro" id="IPR005174">
    <property type="entry name" value="KIB1-4_b-propeller"/>
</dbReference>
<organism evidence="2">
    <name type="scientific">Davidia involucrata</name>
    <name type="common">Dove tree</name>
    <dbReference type="NCBI Taxonomy" id="16924"/>
    <lineage>
        <taxon>Eukaryota</taxon>
        <taxon>Viridiplantae</taxon>
        <taxon>Streptophyta</taxon>
        <taxon>Embryophyta</taxon>
        <taxon>Tracheophyta</taxon>
        <taxon>Spermatophyta</taxon>
        <taxon>Magnoliopsida</taxon>
        <taxon>eudicotyledons</taxon>
        <taxon>Gunneridae</taxon>
        <taxon>Pentapetalae</taxon>
        <taxon>asterids</taxon>
        <taxon>Cornales</taxon>
        <taxon>Nyssaceae</taxon>
        <taxon>Davidia</taxon>
    </lineage>
</organism>
<dbReference type="InterPro" id="IPR001810">
    <property type="entry name" value="F-box_dom"/>
</dbReference>
<dbReference type="Pfam" id="PF03478">
    <property type="entry name" value="Beta-prop_KIB1-4"/>
    <property type="match status" value="1"/>
</dbReference>